<evidence type="ECO:0000313" key="1">
    <source>
        <dbReference type="EMBL" id="CAB4149098.1"/>
    </source>
</evidence>
<reference evidence="1" key="1">
    <citation type="submission" date="2020-04" db="EMBL/GenBank/DDBJ databases">
        <authorList>
            <person name="Chiriac C."/>
            <person name="Salcher M."/>
            <person name="Ghai R."/>
            <person name="Kavagutti S V."/>
        </authorList>
    </citation>
    <scope>NUCLEOTIDE SEQUENCE</scope>
</reference>
<sequence>MRDKKINVVSLFNGMNTGRQALENVGIKVNKYYSSEIKPYAIELTQH</sequence>
<dbReference type="EMBL" id="LR796504">
    <property type="protein sequence ID" value="CAB4149098.1"/>
    <property type="molecule type" value="Genomic_DNA"/>
</dbReference>
<protein>
    <recommendedName>
        <fullName evidence="2">DNA (cytosine-5-)-methyltransferase</fullName>
    </recommendedName>
</protein>
<dbReference type="Gene3D" id="3.40.50.150">
    <property type="entry name" value="Vaccinia Virus protein VP39"/>
    <property type="match status" value="1"/>
</dbReference>
<dbReference type="InterPro" id="IPR029063">
    <property type="entry name" value="SAM-dependent_MTases_sf"/>
</dbReference>
<feature type="non-terminal residue" evidence="1">
    <location>
        <position position="47"/>
    </location>
</feature>
<gene>
    <name evidence="1" type="ORF">UFOVP530_53</name>
</gene>
<proteinExistence type="predicted"/>
<organism evidence="1">
    <name type="scientific">uncultured Caudovirales phage</name>
    <dbReference type="NCBI Taxonomy" id="2100421"/>
    <lineage>
        <taxon>Viruses</taxon>
        <taxon>Duplodnaviria</taxon>
        <taxon>Heunggongvirae</taxon>
        <taxon>Uroviricota</taxon>
        <taxon>Caudoviricetes</taxon>
        <taxon>Peduoviridae</taxon>
        <taxon>Maltschvirus</taxon>
        <taxon>Maltschvirus maltsch</taxon>
    </lineage>
</organism>
<evidence type="ECO:0008006" key="2">
    <source>
        <dbReference type="Google" id="ProtNLM"/>
    </source>
</evidence>
<name>A0A6J5MQX9_9CAUD</name>
<accession>A0A6J5MQX9</accession>